<keyword evidence="4" id="KW-0418">Kinase</keyword>
<dbReference type="SMART" id="SM00387">
    <property type="entry name" value="HATPase_c"/>
    <property type="match status" value="1"/>
</dbReference>
<keyword evidence="3" id="KW-0808">Transferase</keyword>
<dbReference type="InterPro" id="IPR000700">
    <property type="entry name" value="PAS-assoc_C"/>
</dbReference>
<dbReference type="Proteomes" id="UP000680679">
    <property type="component" value="Chromosome"/>
</dbReference>
<dbReference type="EC" id="2.7.13.3" evidence="2"/>
<dbReference type="SMART" id="SM00388">
    <property type="entry name" value="HisKA"/>
    <property type="match status" value="1"/>
</dbReference>
<accession>A0ABN6GDU5</accession>
<dbReference type="SUPFAM" id="SSF47384">
    <property type="entry name" value="Homodimeric domain of signal transducing histidine kinase"/>
    <property type="match status" value="1"/>
</dbReference>
<name>A0ABN6GDU5_9GAMM</name>
<dbReference type="PROSITE" id="PS50109">
    <property type="entry name" value="HIS_KIN"/>
    <property type="match status" value="1"/>
</dbReference>
<gene>
    <name evidence="7" type="ORF">Atep_27980</name>
</gene>
<dbReference type="Gene3D" id="1.10.287.130">
    <property type="match status" value="1"/>
</dbReference>
<dbReference type="Pfam" id="PF00512">
    <property type="entry name" value="HisKA"/>
    <property type="match status" value="1"/>
</dbReference>
<feature type="domain" description="PAC" evidence="6">
    <location>
        <begin position="1"/>
        <end position="15"/>
    </location>
</feature>
<evidence type="ECO:0000256" key="3">
    <source>
        <dbReference type="ARBA" id="ARBA00022679"/>
    </source>
</evidence>
<evidence type="ECO:0000256" key="1">
    <source>
        <dbReference type="ARBA" id="ARBA00000085"/>
    </source>
</evidence>
<evidence type="ECO:0000256" key="4">
    <source>
        <dbReference type="ARBA" id="ARBA00022777"/>
    </source>
</evidence>
<evidence type="ECO:0000313" key="8">
    <source>
        <dbReference type="Proteomes" id="UP000680679"/>
    </source>
</evidence>
<dbReference type="PROSITE" id="PS50113">
    <property type="entry name" value="PAC"/>
    <property type="match status" value="1"/>
</dbReference>
<dbReference type="InterPro" id="IPR003594">
    <property type="entry name" value="HATPase_dom"/>
</dbReference>
<dbReference type="SUPFAM" id="SSF55874">
    <property type="entry name" value="ATPase domain of HSP90 chaperone/DNA topoisomerase II/histidine kinase"/>
    <property type="match status" value="1"/>
</dbReference>
<dbReference type="PANTHER" id="PTHR43047">
    <property type="entry name" value="TWO-COMPONENT HISTIDINE PROTEIN KINASE"/>
    <property type="match status" value="1"/>
</dbReference>
<dbReference type="InterPro" id="IPR036890">
    <property type="entry name" value="HATPase_C_sf"/>
</dbReference>
<organism evidence="7 8">
    <name type="scientific">Allochromatium tepidum</name>
    <dbReference type="NCBI Taxonomy" id="553982"/>
    <lineage>
        <taxon>Bacteria</taxon>
        <taxon>Pseudomonadati</taxon>
        <taxon>Pseudomonadota</taxon>
        <taxon>Gammaproteobacteria</taxon>
        <taxon>Chromatiales</taxon>
        <taxon>Chromatiaceae</taxon>
        <taxon>Allochromatium</taxon>
    </lineage>
</organism>
<feature type="domain" description="Histidine kinase" evidence="5">
    <location>
        <begin position="33"/>
        <end position="219"/>
    </location>
</feature>
<dbReference type="Pfam" id="PF02518">
    <property type="entry name" value="HATPase_c"/>
    <property type="match status" value="1"/>
</dbReference>
<dbReference type="InterPro" id="IPR036097">
    <property type="entry name" value="HisK_dim/P_sf"/>
</dbReference>
<dbReference type="Gene3D" id="3.30.565.10">
    <property type="entry name" value="Histidine kinase-like ATPase, C-terminal domain"/>
    <property type="match status" value="1"/>
</dbReference>
<proteinExistence type="predicted"/>
<keyword evidence="8" id="KW-1185">Reference proteome</keyword>
<comment type="catalytic activity">
    <reaction evidence="1">
        <text>ATP + protein L-histidine = ADP + protein N-phospho-L-histidine.</text>
        <dbReference type="EC" id="2.7.13.3"/>
    </reaction>
</comment>
<dbReference type="CDD" id="cd00082">
    <property type="entry name" value="HisKA"/>
    <property type="match status" value="1"/>
</dbReference>
<dbReference type="CDD" id="cd16922">
    <property type="entry name" value="HATPase_EvgS-ArcB-TorS-like"/>
    <property type="match status" value="1"/>
</dbReference>
<evidence type="ECO:0000259" key="6">
    <source>
        <dbReference type="PROSITE" id="PS50113"/>
    </source>
</evidence>
<dbReference type="PANTHER" id="PTHR43047:SF78">
    <property type="entry name" value="SENSORY_REGULATORY PROTEIN RPFC"/>
    <property type="match status" value="1"/>
</dbReference>
<dbReference type="InterPro" id="IPR003661">
    <property type="entry name" value="HisK_dim/P_dom"/>
</dbReference>
<dbReference type="InterPro" id="IPR005467">
    <property type="entry name" value="His_kinase_dom"/>
</dbReference>
<dbReference type="EMBL" id="AP024563">
    <property type="protein sequence ID" value="BCU08121.1"/>
    <property type="molecule type" value="Genomic_DNA"/>
</dbReference>
<dbReference type="RefSeq" id="WP_213379141.1">
    <property type="nucleotide sequence ID" value="NZ_AP024563.1"/>
</dbReference>
<protein>
    <recommendedName>
        <fullName evidence="2">histidine kinase</fullName>
        <ecNumber evidence="2">2.7.13.3</ecNumber>
    </recommendedName>
</protein>
<sequence>MDISARKQTEERLLKTKEAAEAANVAKSRFLATMSHEIRTPMNGILGMAQLLLIPNLTEQERLDYARTILSSGQSLLKLLNDILDYSKIEAGKLQLERLPFSPERLIYEVRALFVESARDKGLEFEARWLGRAGQDYQADAHRLRQMLANLVGNAIKFTERGRVRLEAEEVERQGGWAVLEFAVTDTGIGIPADTQARLFQPFSQADDSITRRHGGTGLHARPKGWCGVFGAKAVRCCA</sequence>
<reference evidence="7 8" key="1">
    <citation type="submission" date="2021-04" db="EMBL/GenBank/DDBJ databases">
        <title>Complete genome sequencing of Allochromatium tepidum strain NZ.</title>
        <authorList>
            <person name="Tsukatani Y."/>
            <person name="Mori H."/>
        </authorList>
    </citation>
    <scope>NUCLEOTIDE SEQUENCE [LARGE SCALE GENOMIC DNA]</scope>
    <source>
        <strain evidence="7 8">NZ</strain>
    </source>
</reference>
<evidence type="ECO:0000259" key="5">
    <source>
        <dbReference type="PROSITE" id="PS50109"/>
    </source>
</evidence>
<evidence type="ECO:0000256" key="2">
    <source>
        <dbReference type="ARBA" id="ARBA00012438"/>
    </source>
</evidence>
<evidence type="ECO:0000313" key="7">
    <source>
        <dbReference type="EMBL" id="BCU08121.1"/>
    </source>
</evidence>